<feature type="region of interest" description="Disordered" evidence="2">
    <location>
        <begin position="154"/>
        <end position="174"/>
    </location>
</feature>
<sequence>MTDAMDETLQAVRTAFARLARETSGLTGTDHKIMRAFEQLMLGRPEITDGRTSAVNICAEAGVSRASYYRSPVAAVIKGILGSPEARRPEYDELRQEIARLKQSEREFRREKADEIRELRATVAAYANQIQVLALRNAELESDARLMQAQLAEEGSGVVRQLPRTRAQSSSVHP</sequence>
<organism evidence="3">
    <name type="scientific">Streptomyces sp. R39</name>
    <dbReference type="NCBI Taxonomy" id="3238631"/>
    <lineage>
        <taxon>Bacteria</taxon>
        <taxon>Bacillati</taxon>
        <taxon>Actinomycetota</taxon>
        <taxon>Actinomycetes</taxon>
        <taxon>Kitasatosporales</taxon>
        <taxon>Streptomycetaceae</taxon>
        <taxon>Streptomyces</taxon>
    </lineage>
</organism>
<evidence type="ECO:0000313" key="3">
    <source>
        <dbReference type="EMBL" id="XDQ44241.1"/>
    </source>
</evidence>
<dbReference type="EMBL" id="CP163441">
    <property type="protein sequence ID" value="XDQ44241.1"/>
    <property type="molecule type" value="Genomic_DNA"/>
</dbReference>
<dbReference type="RefSeq" id="WP_369223195.1">
    <property type="nucleotide sequence ID" value="NZ_CP163441.1"/>
</dbReference>
<evidence type="ECO:0000256" key="2">
    <source>
        <dbReference type="SAM" id="MobiDB-lite"/>
    </source>
</evidence>
<evidence type="ECO:0000256" key="1">
    <source>
        <dbReference type="SAM" id="Coils"/>
    </source>
</evidence>
<gene>
    <name evidence="3" type="ORF">AB5J52_19320</name>
</gene>
<evidence type="ECO:0008006" key="4">
    <source>
        <dbReference type="Google" id="ProtNLM"/>
    </source>
</evidence>
<dbReference type="AlphaFoldDB" id="A0AB39QPD5"/>
<protein>
    <recommendedName>
        <fullName evidence="4">TetR family transcriptional regulator</fullName>
    </recommendedName>
</protein>
<name>A0AB39QPD5_9ACTN</name>
<reference evidence="3" key="1">
    <citation type="submission" date="2024-07" db="EMBL/GenBank/DDBJ databases">
        <authorList>
            <person name="Yu S.T."/>
        </authorList>
    </citation>
    <scope>NUCLEOTIDE SEQUENCE</scope>
    <source>
        <strain evidence="3">R39</strain>
    </source>
</reference>
<feature type="coiled-coil region" evidence="1">
    <location>
        <begin position="91"/>
        <end position="150"/>
    </location>
</feature>
<proteinExistence type="predicted"/>
<keyword evidence="1" id="KW-0175">Coiled coil</keyword>
<accession>A0AB39QPD5</accession>